<evidence type="ECO:0000313" key="2">
    <source>
        <dbReference type="Proteomes" id="UP001328107"/>
    </source>
</evidence>
<reference evidence="2" key="1">
    <citation type="submission" date="2022-10" db="EMBL/GenBank/DDBJ databases">
        <title>Genome assembly of Pristionchus species.</title>
        <authorList>
            <person name="Yoshida K."/>
            <person name="Sommer R.J."/>
        </authorList>
    </citation>
    <scope>NUCLEOTIDE SEQUENCE [LARGE SCALE GENOMIC DNA]</scope>
    <source>
        <strain evidence="2">RS5460</strain>
    </source>
</reference>
<name>A0AAN5I3Y5_9BILA</name>
<protein>
    <submittedName>
        <fullName evidence="1">Uncharacterized protein</fullName>
    </submittedName>
</protein>
<feature type="non-terminal residue" evidence="1">
    <location>
        <position position="1"/>
    </location>
</feature>
<comment type="caution">
    <text evidence="1">The sequence shown here is derived from an EMBL/GenBank/DDBJ whole genome shotgun (WGS) entry which is preliminary data.</text>
</comment>
<gene>
    <name evidence="1" type="ORF">PMAYCL1PPCAC_20206</name>
</gene>
<dbReference type="Proteomes" id="UP001328107">
    <property type="component" value="Unassembled WGS sequence"/>
</dbReference>
<evidence type="ECO:0000313" key="1">
    <source>
        <dbReference type="EMBL" id="GMR50011.1"/>
    </source>
</evidence>
<sequence length="92" mass="10725">CTGEELINVFEMVCESDSQKEVFLTAAKTTFLEFHHIVRRIRRYRIVEGIVKDFARGYAIKCCLDSDDTGELCRYMDVKVKIYKIDSKGEHI</sequence>
<keyword evidence="2" id="KW-1185">Reference proteome</keyword>
<dbReference type="AlphaFoldDB" id="A0AAN5I3Y5"/>
<dbReference type="EMBL" id="BTRK01000004">
    <property type="protein sequence ID" value="GMR50011.1"/>
    <property type="molecule type" value="Genomic_DNA"/>
</dbReference>
<feature type="non-terminal residue" evidence="1">
    <location>
        <position position="92"/>
    </location>
</feature>
<organism evidence="1 2">
    <name type="scientific">Pristionchus mayeri</name>
    <dbReference type="NCBI Taxonomy" id="1317129"/>
    <lineage>
        <taxon>Eukaryota</taxon>
        <taxon>Metazoa</taxon>
        <taxon>Ecdysozoa</taxon>
        <taxon>Nematoda</taxon>
        <taxon>Chromadorea</taxon>
        <taxon>Rhabditida</taxon>
        <taxon>Rhabditina</taxon>
        <taxon>Diplogasteromorpha</taxon>
        <taxon>Diplogasteroidea</taxon>
        <taxon>Neodiplogasteridae</taxon>
        <taxon>Pristionchus</taxon>
    </lineage>
</organism>
<accession>A0AAN5I3Y5</accession>
<proteinExistence type="predicted"/>